<dbReference type="Gene3D" id="1.25.40.10">
    <property type="entry name" value="Tetratricopeptide repeat domain"/>
    <property type="match status" value="1"/>
</dbReference>
<sequence length="236" mass="27371">MAELAPLYSIKVSCICCEQSFQTSKVRPSFKKATGTDSDFCVHYKAVNPDYYVVRVCPFCGYAFTENFSESMTPKHKQTYYDKLGKSWTGQDLTGERDWGAAMQTYKLALLCAQIKEEKDRVIAGMLHHIAWLYRIQSNKEQEQRFLGFALDAYVRVFETEGAEVNNARLMYLIGELNRRLGNYQKAVLWFGRVINDKKIMDSAMIRASREQWVQTREDMLAAQMELPEEMREKGM</sequence>
<dbReference type="InterPro" id="IPR011990">
    <property type="entry name" value="TPR-like_helical_dom_sf"/>
</dbReference>
<organism evidence="1 2">
    <name type="scientific">Paenibacillus hodogayensis</name>
    <dbReference type="NCBI Taxonomy" id="279208"/>
    <lineage>
        <taxon>Bacteria</taxon>
        <taxon>Bacillati</taxon>
        <taxon>Bacillota</taxon>
        <taxon>Bacilli</taxon>
        <taxon>Bacillales</taxon>
        <taxon>Paenibacillaceae</taxon>
        <taxon>Paenibacillus</taxon>
    </lineage>
</organism>
<evidence type="ECO:0000313" key="1">
    <source>
        <dbReference type="EMBL" id="MFB9751781.1"/>
    </source>
</evidence>
<dbReference type="RefSeq" id="WP_344912641.1">
    <property type="nucleotide sequence ID" value="NZ_BAAAYO010000010.1"/>
</dbReference>
<reference evidence="1 2" key="1">
    <citation type="submission" date="2024-09" db="EMBL/GenBank/DDBJ databases">
        <authorList>
            <person name="Sun Q."/>
            <person name="Mori K."/>
        </authorList>
    </citation>
    <scope>NUCLEOTIDE SEQUENCE [LARGE SCALE GENOMIC DNA]</scope>
    <source>
        <strain evidence="1 2">JCM 12520</strain>
    </source>
</reference>
<name>A0ABV5VU48_9BACL</name>
<keyword evidence="2" id="KW-1185">Reference proteome</keyword>
<gene>
    <name evidence="1" type="ORF">ACFFNY_09375</name>
</gene>
<dbReference type="Pfam" id="PF09986">
    <property type="entry name" value="DUF2225"/>
    <property type="match status" value="1"/>
</dbReference>
<protein>
    <submittedName>
        <fullName evidence="1">DUF2225 domain-containing protein</fullName>
    </submittedName>
</protein>
<evidence type="ECO:0000313" key="2">
    <source>
        <dbReference type="Proteomes" id="UP001589619"/>
    </source>
</evidence>
<accession>A0ABV5VU48</accession>
<proteinExistence type="predicted"/>
<dbReference type="EMBL" id="JBHMAG010000007">
    <property type="protein sequence ID" value="MFB9751781.1"/>
    <property type="molecule type" value="Genomic_DNA"/>
</dbReference>
<dbReference type="SUPFAM" id="SSF48452">
    <property type="entry name" value="TPR-like"/>
    <property type="match status" value="1"/>
</dbReference>
<dbReference type="Proteomes" id="UP001589619">
    <property type="component" value="Unassembled WGS sequence"/>
</dbReference>
<comment type="caution">
    <text evidence="1">The sequence shown here is derived from an EMBL/GenBank/DDBJ whole genome shotgun (WGS) entry which is preliminary data.</text>
</comment>
<dbReference type="InterPro" id="IPR018708">
    <property type="entry name" value="DUF2225"/>
</dbReference>